<dbReference type="InterPro" id="IPR007603">
    <property type="entry name" value="Choline_transptr-like"/>
</dbReference>
<dbReference type="EMBL" id="DS028181">
    <property type="protein sequence ID" value="EEY67723.1"/>
    <property type="molecule type" value="Genomic_DNA"/>
</dbReference>
<dbReference type="GO" id="GO:0005886">
    <property type="term" value="C:plasma membrane"/>
    <property type="evidence" value="ECO:0007669"/>
    <property type="project" value="UniProtKB-SubCell"/>
</dbReference>
<evidence type="ECO:0000256" key="3">
    <source>
        <dbReference type="ARBA" id="ARBA00022692"/>
    </source>
</evidence>
<feature type="transmembrane region" description="Helical" evidence="6">
    <location>
        <begin position="270"/>
        <end position="295"/>
    </location>
</feature>
<dbReference type="GeneID" id="9464131"/>
<dbReference type="AlphaFoldDB" id="D0NXC6"/>
<name>D0NXC6_PHYIT</name>
<protein>
    <recommendedName>
        <fullName evidence="6">Choline transporter-like protein</fullName>
    </recommendedName>
</protein>
<dbReference type="InParanoid" id="D0NXC6"/>
<dbReference type="OrthoDB" id="44736at2759"/>
<keyword evidence="8" id="KW-1185">Reference proteome</keyword>
<dbReference type="HOGENOM" id="CLU_629263_0_0_1"/>
<keyword evidence="3 6" id="KW-0812">Transmembrane</keyword>
<dbReference type="Pfam" id="PF04515">
    <property type="entry name" value="Choline_transpo"/>
    <property type="match status" value="2"/>
</dbReference>
<organism evidence="7 8">
    <name type="scientific">Phytophthora infestans (strain T30-4)</name>
    <name type="common">Potato late blight agent</name>
    <dbReference type="NCBI Taxonomy" id="403677"/>
    <lineage>
        <taxon>Eukaryota</taxon>
        <taxon>Sar</taxon>
        <taxon>Stramenopiles</taxon>
        <taxon>Oomycota</taxon>
        <taxon>Peronosporomycetes</taxon>
        <taxon>Peronosporales</taxon>
        <taxon>Peronosporaceae</taxon>
        <taxon>Phytophthora</taxon>
    </lineage>
</organism>
<dbReference type="PANTHER" id="PTHR12385:SF4">
    <property type="entry name" value="PROTEIN PNS1"/>
    <property type="match status" value="1"/>
</dbReference>
<dbReference type="Proteomes" id="UP000006643">
    <property type="component" value="Unassembled WGS sequence"/>
</dbReference>
<feature type="transmembrane region" description="Helical" evidence="6">
    <location>
        <begin position="170"/>
        <end position="188"/>
    </location>
</feature>
<evidence type="ECO:0000256" key="4">
    <source>
        <dbReference type="ARBA" id="ARBA00022989"/>
    </source>
</evidence>
<dbReference type="KEGG" id="pif:PITG_17954"/>
<reference evidence="8" key="1">
    <citation type="journal article" date="2009" name="Nature">
        <title>Genome sequence and analysis of the Irish potato famine pathogen Phytophthora infestans.</title>
        <authorList>
            <consortium name="The Broad Institute Genome Sequencing Platform"/>
            <person name="Haas B.J."/>
            <person name="Kamoun S."/>
            <person name="Zody M.C."/>
            <person name="Jiang R.H."/>
            <person name="Handsaker R.E."/>
            <person name="Cano L.M."/>
            <person name="Grabherr M."/>
            <person name="Kodira C.D."/>
            <person name="Raffaele S."/>
            <person name="Torto-Alalibo T."/>
            <person name="Bozkurt T.O."/>
            <person name="Ah-Fong A.M."/>
            <person name="Alvarado L."/>
            <person name="Anderson V.L."/>
            <person name="Armstrong M.R."/>
            <person name="Avrova A."/>
            <person name="Baxter L."/>
            <person name="Beynon J."/>
            <person name="Boevink P.C."/>
            <person name="Bollmann S.R."/>
            <person name="Bos J.I."/>
            <person name="Bulone V."/>
            <person name="Cai G."/>
            <person name="Cakir C."/>
            <person name="Carrington J.C."/>
            <person name="Chawner M."/>
            <person name="Conti L."/>
            <person name="Costanzo S."/>
            <person name="Ewan R."/>
            <person name="Fahlgren N."/>
            <person name="Fischbach M.A."/>
            <person name="Fugelstad J."/>
            <person name="Gilroy E.M."/>
            <person name="Gnerre S."/>
            <person name="Green P.J."/>
            <person name="Grenville-Briggs L.J."/>
            <person name="Griffith J."/>
            <person name="Grunwald N.J."/>
            <person name="Horn K."/>
            <person name="Horner N.R."/>
            <person name="Hu C.H."/>
            <person name="Huitema E."/>
            <person name="Jeong D.H."/>
            <person name="Jones A.M."/>
            <person name="Jones J.D."/>
            <person name="Jones R.W."/>
            <person name="Karlsson E.K."/>
            <person name="Kunjeti S.G."/>
            <person name="Lamour K."/>
            <person name="Liu Z."/>
            <person name="Ma L."/>
            <person name="Maclean D."/>
            <person name="Chibucos M.C."/>
            <person name="McDonald H."/>
            <person name="McWalters J."/>
            <person name="Meijer H.J."/>
            <person name="Morgan W."/>
            <person name="Morris P.F."/>
            <person name="Munro C.A."/>
            <person name="O'Neill K."/>
            <person name="Ospina-Giraldo M."/>
            <person name="Pinzon A."/>
            <person name="Pritchard L."/>
            <person name="Ramsahoye B."/>
            <person name="Ren Q."/>
            <person name="Restrepo S."/>
            <person name="Roy S."/>
            <person name="Sadanandom A."/>
            <person name="Savidor A."/>
            <person name="Schornack S."/>
            <person name="Schwartz D.C."/>
            <person name="Schumann U.D."/>
            <person name="Schwessinger B."/>
            <person name="Seyer L."/>
            <person name="Sharpe T."/>
            <person name="Silvar C."/>
            <person name="Song J."/>
            <person name="Studholme D.J."/>
            <person name="Sykes S."/>
            <person name="Thines M."/>
            <person name="van de Vondervoort P.J."/>
            <person name="Phuntumart V."/>
            <person name="Wawra S."/>
            <person name="Weide R."/>
            <person name="Win J."/>
            <person name="Young C."/>
            <person name="Zhou S."/>
            <person name="Fry W."/>
            <person name="Meyers B.C."/>
            <person name="van West P."/>
            <person name="Ristaino J."/>
            <person name="Govers F."/>
            <person name="Birch P.R."/>
            <person name="Whisson S.C."/>
            <person name="Judelson H.S."/>
            <person name="Nusbaum C."/>
        </authorList>
    </citation>
    <scope>NUCLEOTIDE SEQUENCE [LARGE SCALE GENOMIC DNA]</scope>
    <source>
        <strain evidence="8">T30-4</strain>
    </source>
</reference>
<dbReference type="RefSeq" id="XP_002896276.1">
    <property type="nucleotide sequence ID" value="XM_002896230.1"/>
</dbReference>
<dbReference type="eggNOG" id="KOG1362">
    <property type="taxonomic scope" value="Eukaryota"/>
</dbReference>
<feature type="transmembrane region" description="Helical" evidence="6">
    <location>
        <begin position="128"/>
        <end position="150"/>
    </location>
</feature>
<evidence type="ECO:0000256" key="2">
    <source>
        <dbReference type="ARBA" id="ARBA00007168"/>
    </source>
</evidence>
<evidence type="ECO:0000256" key="5">
    <source>
        <dbReference type="ARBA" id="ARBA00023136"/>
    </source>
</evidence>
<gene>
    <name evidence="7" type="ORF">PITG_17954</name>
</gene>
<feature type="transmembrane region" description="Helical" evidence="6">
    <location>
        <begin position="385"/>
        <end position="408"/>
    </location>
</feature>
<keyword evidence="4 6" id="KW-1133">Transmembrane helix</keyword>
<feature type="transmembrane region" description="Helical" evidence="6">
    <location>
        <begin position="224"/>
        <end position="242"/>
    </location>
</feature>
<accession>D0NXC6</accession>
<feature type="transmembrane region" description="Helical" evidence="6">
    <location>
        <begin position="200"/>
        <end position="218"/>
    </location>
</feature>
<evidence type="ECO:0000313" key="7">
    <source>
        <dbReference type="EMBL" id="EEY67723.1"/>
    </source>
</evidence>
<dbReference type="VEuPathDB" id="FungiDB:PITG_17954"/>
<evidence type="ECO:0000313" key="8">
    <source>
        <dbReference type="Proteomes" id="UP000006643"/>
    </source>
</evidence>
<sequence>MEQSSNIYEPDCTGIALPTAHAMLASTGSPAAPVALLSAQKHKIADTVTVNVKQNDVNHWRCLQDLLLSIEQDGSSSMTNLMHTEFNDQVIVAVNPMKPYVKQSQGISLELLSRARCREAVEKKYRDWPFAILFIMNIGVIFVLMASLGVSAVRTNNSLRDSLSHNDMKALAGVSSGMTTLAMVLAVMMTKIIPSYARCMIIFVLWLNFGVAIAFAGIAIALGAFVFAAVGVIIAILNWCYVRRVKHRIPLAVAQLRIAEAAISNNRATYVVALVFAVLQILWVVMWSLAVLGVISHSSQTLSNTQTRYGGNHSWAFALLLLSFYWGVHVLKNVVHTTIAGTIAAFWYQSESLAKTSRKSRGAAACIAECLLAWLGSIMKYFNRWAYVYVGIYGYSFMKAGSAVSQLFHQRGFTGLINDDLVRIVIRLTAIGVGGV</sequence>
<comment type="similarity">
    <text evidence="2 6">Belongs to the CTL (choline transporter-like) family.</text>
</comment>
<evidence type="ECO:0000256" key="1">
    <source>
        <dbReference type="ARBA" id="ARBA00004141"/>
    </source>
</evidence>
<comment type="subcellular location">
    <subcellularLocation>
        <location evidence="6">Cell membrane</location>
        <topology evidence="6">Multi-pass membrane protein</topology>
    </subcellularLocation>
    <subcellularLocation>
        <location evidence="1">Membrane</location>
        <topology evidence="1">Multi-pass membrane protein</topology>
    </subcellularLocation>
</comment>
<proteinExistence type="inferred from homology"/>
<keyword evidence="5 6" id="KW-0472">Membrane</keyword>
<dbReference type="GO" id="GO:0022857">
    <property type="term" value="F:transmembrane transporter activity"/>
    <property type="evidence" value="ECO:0007669"/>
    <property type="project" value="UniProtKB-UniRule"/>
</dbReference>
<comment type="function">
    <text evidence="6">Choline transporter.</text>
</comment>
<evidence type="ECO:0000256" key="6">
    <source>
        <dbReference type="RuleBase" id="RU368066"/>
    </source>
</evidence>
<dbReference type="PANTHER" id="PTHR12385">
    <property type="entry name" value="CHOLINE TRANSPORTER-LIKE (SLC FAMILY 44)"/>
    <property type="match status" value="1"/>
</dbReference>
<feature type="transmembrane region" description="Helical" evidence="6">
    <location>
        <begin position="315"/>
        <end position="348"/>
    </location>
</feature>